<keyword evidence="1" id="KW-0732">Signal</keyword>
<protein>
    <submittedName>
        <fullName evidence="2">Oligoxyloglucan reducing end-specific cellobiohydrolase</fullName>
    </submittedName>
</protein>
<dbReference type="PANTHER" id="PTHR38792:SF3">
    <property type="entry name" value="BNR_ASP-BOX REPEAT DOMAIN PROTEIN (AFU_ORTHOLOGUE AFUA_7G06430)-RELATED"/>
    <property type="match status" value="1"/>
</dbReference>
<feature type="chain" id="PRO_5016388528" evidence="1">
    <location>
        <begin position="21"/>
        <end position="383"/>
    </location>
</feature>
<dbReference type="OrthoDB" id="2130735at2759"/>
<sequence>MKFFKALIGVAGLAMGLVSASPLQKRDFGPVTIFTPPSTYTNERTLYARSLMLTVNDNAGTLLTTWENYSGGVTWFPIYRSTDHGYTWTAYSNVTDQVNGWGLRYQPHLYELTTAFAGYPAGSILLAGNSIPADLSKTQLDLYISTDKGKTWTFLSHIAAGGKAVPNNGETPVWEPFLLLNNGQLICYYSDQRDSAYGQKIVHQTTTDLKTWSAVVNDVTEPAYSARPGMPVVSQMGDQNWIMTYEYGGAPEANFAVYYKISNDPTSWSSKTQHVLKATDGTVPTSSPYNIWTPVGTTTTSAVNGTVVVSAYSDGGLYVNRKNADPSAWTRLAVPNASAGYSRSLARGFKPKDIVILNAGSLGAGSTNKVAFSARDVNGCSTC</sequence>
<dbReference type="GO" id="GO:0016787">
    <property type="term" value="F:hydrolase activity"/>
    <property type="evidence" value="ECO:0007669"/>
    <property type="project" value="UniProtKB-KW"/>
</dbReference>
<dbReference type="STRING" id="1882483.A0A317XHM9"/>
<evidence type="ECO:0000256" key="1">
    <source>
        <dbReference type="SAM" id="SignalP"/>
    </source>
</evidence>
<evidence type="ECO:0000313" key="2">
    <source>
        <dbReference type="EMBL" id="PWY97774.1"/>
    </source>
</evidence>
<dbReference type="CDD" id="cd15482">
    <property type="entry name" value="Sialidase_non-viral"/>
    <property type="match status" value="1"/>
</dbReference>
<keyword evidence="2" id="KW-0378">Hydrolase</keyword>
<keyword evidence="3" id="KW-1185">Reference proteome</keyword>
<dbReference type="EMBL" id="KZ819202">
    <property type="protein sequence ID" value="PWY97774.1"/>
    <property type="molecule type" value="Genomic_DNA"/>
</dbReference>
<dbReference type="Proteomes" id="UP000246740">
    <property type="component" value="Unassembled WGS sequence"/>
</dbReference>
<proteinExistence type="predicted"/>
<gene>
    <name evidence="2" type="ORF">BCV70DRAFT_45325</name>
</gene>
<organism evidence="2 3">
    <name type="scientific">Testicularia cyperi</name>
    <dbReference type="NCBI Taxonomy" id="1882483"/>
    <lineage>
        <taxon>Eukaryota</taxon>
        <taxon>Fungi</taxon>
        <taxon>Dikarya</taxon>
        <taxon>Basidiomycota</taxon>
        <taxon>Ustilaginomycotina</taxon>
        <taxon>Ustilaginomycetes</taxon>
        <taxon>Ustilaginales</taxon>
        <taxon>Anthracoideaceae</taxon>
        <taxon>Testicularia</taxon>
    </lineage>
</organism>
<dbReference type="AlphaFoldDB" id="A0A317XHM9"/>
<dbReference type="InParanoid" id="A0A317XHM9"/>
<dbReference type="PANTHER" id="PTHR38792">
    <property type="entry name" value="BNR/ASP-BOX REPEAT DOMAIN PROTEIN (AFU_ORTHOLOGUE AFUA_7G06430)-RELATED"/>
    <property type="match status" value="1"/>
</dbReference>
<dbReference type="SUPFAM" id="SSF110296">
    <property type="entry name" value="Oligoxyloglucan reducing end-specific cellobiohydrolase"/>
    <property type="match status" value="1"/>
</dbReference>
<dbReference type="Gene3D" id="2.120.10.10">
    <property type="match status" value="1"/>
</dbReference>
<evidence type="ECO:0000313" key="3">
    <source>
        <dbReference type="Proteomes" id="UP000246740"/>
    </source>
</evidence>
<feature type="signal peptide" evidence="1">
    <location>
        <begin position="1"/>
        <end position="20"/>
    </location>
</feature>
<name>A0A317XHM9_9BASI</name>
<accession>A0A317XHM9</accession>
<reference evidence="2 3" key="1">
    <citation type="journal article" date="2018" name="Mol. Biol. Evol.">
        <title>Broad Genomic Sampling Reveals a Smut Pathogenic Ancestry of the Fungal Clade Ustilaginomycotina.</title>
        <authorList>
            <person name="Kijpornyongpan T."/>
            <person name="Mondo S.J."/>
            <person name="Barry K."/>
            <person name="Sandor L."/>
            <person name="Lee J."/>
            <person name="Lipzen A."/>
            <person name="Pangilinan J."/>
            <person name="LaButti K."/>
            <person name="Hainaut M."/>
            <person name="Henrissat B."/>
            <person name="Grigoriev I.V."/>
            <person name="Spatafora J.W."/>
            <person name="Aime M.C."/>
        </authorList>
    </citation>
    <scope>NUCLEOTIDE SEQUENCE [LARGE SCALE GENOMIC DNA]</scope>
    <source>
        <strain evidence="2 3">MCA 3645</strain>
    </source>
</reference>